<dbReference type="Gene3D" id="3.30.379.10">
    <property type="entry name" value="Chitobiase/beta-hexosaminidase domain 2-like"/>
    <property type="match status" value="1"/>
</dbReference>
<evidence type="ECO:0000256" key="5">
    <source>
        <dbReference type="ARBA" id="ARBA00023295"/>
    </source>
</evidence>
<dbReference type="RefSeq" id="WP_103787938.1">
    <property type="nucleotide sequence ID" value="NZ_PQVF01000003.1"/>
</dbReference>
<proteinExistence type="inferred from homology"/>
<dbReference type="InterPro" id="IPR015883">
    <property type="entry name" value="Glyco_hydro_20_cat"/>
</dbReference>
<dbReference type="AlphaFoldDB" id="A0A2S5A692"/>
<evidence type="ECO:0000256" key="2">
    <source>
        <dbReference type="ARBA" id="ARBA00006285"/>
    </source>
</evidence>
<keyword evidence="4" id="KW-0378">Hydrolase</keyword>
<organism evidence="9 10">
    <name type="scientific">Solitalea longa</name>
    <dbReference type="NCBI Taxonomy" id="2079460"/>
    <lineage>
        <taxon>Bacteria</taxon>
        <taxon>Pseudomonadati</taxon>
        <taxon>Bacteroidota</taxon>
        <taxon>Sphingobacteriia</taxon>
        <taxon>Sphingobacteriales</taxon>
        <taxon>Sphingobacteriaceae</taxon>
        <taxon>Solitalea</taxon>
    </lineage>
</organism>
<feature type="domain" description="Glycoside hydrolase family 20 catalytic" evidence="7">
    <location>
        <begin position="165"/>
        <end position="511"/>
    </location>
</feature>
<evidence type="ECO:0000259" key="7">
    <source>
        <dbReference type="Pfam" id="PF00728"/>
    </source>
</evidence>
<dbReference type="PIRSF" id="PIRSF001093">
    <property type="entry name" value="B-hxosamndse_ab_euk"/>
    <property type="match status" value="1"/>
</dbReference>
<dbReference type="CDD" id="cd06563">
    <property type="entry name" value="GH20_chitobiase-like"/>
    <property type="match status" value="1"/>
</dbReference>
<dbReference type="SUPFAM" id="SSF55545">
    <property type="entry name" value="beta-N-acetylhexosaminidase-like domain"/>
    <property type="match status" value="1"/>
</dbReference>
<dbReference type="GO" id="GO:0030203">
    <property type="term" value="P:glycosaminoglycan metabolic process"/>
    <property type="evidence" value="ECO:0007669"/>
    <property type="project" value="TreeGrafter"/>
</dbReference>
<sequence>MLKRLLLIIIIGIVCTLAYAQDSLNNIIPKPVAVKSFPGHFTLTSDVFLVYNNDSSKSVAQFFKETIAVSTGISFELIHENQFLGKQKSIRFYLSSLRDSTLGSEGYKLQVNANCIEITANTAGGLFYGMQSLVQLLPAEVMSAKTKSGVAWTIPCVDIVDYPRFAWRGMMLDVCRHFFPKEYIKKYLDNMARYKYNVFHWHLTDDQGWRIEIKSFPRLTQIGGWRAPRMGEWWTQTPQADGEQSTYGGFYTKEDVKEILDYAAARNITVLPEIDVPGHSLAALAAYPELSCFGGNFKPNVGDKFYKKMENSLCIGNECSFELMDSVLTEIAAMFPGKYIHIGGDECYKGYWEKCPKCKARMKTDSISSLEGLQSYFIHRMEQLVISKGKRMIGWDEILEGGLAPEATVMSWRGLKGGVNAANMGHNVIMTPDKYCYLDLYQGDPDVEYKTYSINRLSTTYSLNPVPEGIDKKFILGGQANVWTENIPNTRHLEYMVWPRAFAVSEVFWTPQESRNWHDFTRRMETHFTRFDQAQINYSLSSFDPVIRVNKNNEGNYLISVNTEVSGLDIYYSFEGPDPDSFYPLYSQPLTIPKGADTFKAVTYRNGKKIGKVVSLKMKDLDKRIRQGY</sequence>
<keyword evidence="5" id="KW-0326">Glycosidase</keyword>
<evidence type="ECO:0000259" key="8">
    <source>
        <dbReference type="Pfam" id="PF02838"/>
    </source>
</evidence>
<dbReference type="InterPro" id="IPR017853">
    <property type="entry name" value="GH"/>
</dbReference>
<keyword evidence="10" id="KW-1185">Reference proteome</keyword>
<dbReference type="InterPro" id="IPR025705">
    <property type="entry name" value="Beta_hexosaminidase_sua/sub"/>
</dbReference>
<dbReference type="InterPro" id="IPR015882">
    <property type="entry name" value="HEX_bac_N"/>
</dbReference>
<dbReference type="Pfam" id="PF02838">
    <property type="entry name" value="Glyco_hydro_20b"/>
    <property type="match status" value="1"/>
</dbReference>
<gene>
    <name evidence="9" type="ORF">C3K47_04540</name>
</gene>
<dbReference type="OrthoDB" id="1006965at2"/>
<dbReference type="InterPro" id="IPR029018">
    <property type="entry name" value="Hex-like_dom2"/>
</dbReference>
<evidence type="ECO:0000256" key="6">
    <source>
        <dbReference type="PIRSR" id="PIRSR625705-1"/>
    </source>
</evidence>
<comment type="catalytic activity">
    <reaction evidence="1">
        <text>Hydrolysis of terminal non-reducing N-acetyl-D-hexosamine residues in N-acetyl-beta-D-hexosaminides.</text>
        <dbReference type="EC" id="3.2.1.52"/>
    </reaction>
</comment>
<reference evidence="9 10" key="1">
    <citation type="submission" date="2018-01" db="EMBL/GenBank/DDBJ databases">
        <authorList>
            <person name="Gaut B.S."/>
            <person name="Morton B.R."/>
            <person name="Clegg M.T."/>
            <person name="Duvall M.R."/>
        </authorList>
    </citation>
    <scope>NUCLEOTIDE SEQUENCE [LARGE SCALE GENOMIC DNA]</scope>
    <source>
        <strain evidence="9 10">HR-AV</strain>
    </source>
</reference>
<feature type="domain" description="Beta-hexosaminidase bacterial type N-terminal" evidence="8">
    <location>
        <begin position="26"/>
        <end position="162"/>
    </location>
</feature>
<dbReference type="PANTHER" id="PTHR22600:SF57">
    <property type="entry name" value="BETA-N-ACETYLHEXOSAMINIDASE"/>
    <property type="match status" value="1"/>
</dbReference>
<feature type="active site" description="Proton donor" evidence="6">
    <location>
        <position position="346"/>
    </location>
</feature>
<dbReference type="GO" id="GO:0005975">
    <property type="term" value="P:carbohydrate metabolic process"/>
    <property type="evidence" value="ECO:0007669"/>
    <property type="project" value="InterPro"/>
</dbReference>
<comment type="similarity">
    <text evidence="2">Belongs to the glycosyl hydrolase 20 family.</text>
</comment>
<dbReference type="PANTHER" id="PTHR22600">
    <property type="entry name" value="BETA-HEXOSAMINIDASE"/>
    <property type="match status" value="1"/>
</dbReference>
<name>A0A2S5A692_9SPHI</name>
<evidence type="ECO:0000256" key="1">
    <source>
        <dbReference type="ARBA" id="ARBA00001231"/>
    </source>
</evidence>
<dbReference type="SUPFAM" id="SSF51445">
    <property type="entry name" value="(Trans)glycosidases"/>
    <property type="match status" value="1"/>
</dbReference>
<dbReference type="PRINTS" id="PR00738">
    <property type="entry name" value="GLHYDRLASE20"/>
</dbReference>
<evidence type="ECO:0000313" key="9">
    <source>
        <dbReference type="EMBL" id="POY37807.1"/>
    </source>
</evidence>
<comment type="caution">
    <text evidence="9">The sequence shown here is derived from an EMBL/GenBank/DDBJ whole genome shotgun (WGS) entry which is preliminary data.</text>
</comment>
<accession>A0A2S5A692</accession>
<dbReference type="GO" id="GO:0016020">
    <property type="term" value="C:membrane"/>
    <property type="evidence" value="ECO:0007669"/>
    <property type="project" value="TreeGrafter"/>
</dbReference>
<dbReference type="Gene3D" id="3.20.20.80">
    <property type="entry name" value="Glycosidases"/>
    <property type="match status" value="1"/>
</dbReference>
<evidence type="ECO:0000256" key="4">
    <source>
        <dbReference type="ARBA" id="ARBA00022801"/>
    </source>
</evidence>
<dbReference type="Proteomes" id="UP000236893">
    <property type="component" value="Unassembled WGS sequence"/>
</dbReference>
<dbReference type="EMBL" id="PQVF01000003">
    <property type="protein sequence ID" value="POY37807.1"/>
    <property type="molecule type" value="Genomic_DNA"/>
</dbReference>
<dbReference type="GO" id="GO:0004563">
    <property type="term" value="F:beta-N-acetylhexosaminidase activity"/>
    <property type="evidence" value="ECO:0007669"/>
    <property type="project" value="UniProtKB-EC"/>
</dbReference>
<evidence type="ECO:0000256" key="3">
    <source>
        <dbReference type="ARBA" id="ARBA00012663"/>
    </source>
</evidence>
<dbReference type="Pfam" id="PF13287">
    <property type="entry name" value="Fn3_assoc"/>
    <property type="match status" value="1"/>
</dbReference>
<dbReference type="InterPro" id="IPR026876">
    <property type="entry name" value="Fn3_assoc_repeat"/>
</dbReference>
<dbReference type="EC" id="3.2.1.52" evidence="3"/>
<protein>
    <recommendedName>
        <fullName evidence="3">beta-N-acetylhexosaminidase</fullName>
        <ecNumber evidence="3">3.2.1.52</ecNumber>
    </recommendedName>
</protein>
<dbReference type="Pfam" id="PF00728">
    <property type="entry name" value="Glyco_hydro_20"/>
    <property type="match status" value="1"/>
</dbReference>
<evidence type="ECO:0000313" key="10">
    <source>
        <dbReference type="Proteomes" id="UP000236893"/>
    </source>
</evidence>